<sequence>MVHGVLCAGSGSYRPLDSNQRCSTVTWSFSSLSRWFWVLALPSLSLTTLSILPIHSPSPHLSLHPFRTHPLLPLFHSVRSLVLSHSFILIPRFLTRPSPHTLFRLLPSARTESQYPSHVLRTPAIIFAVLLTPTYRFGKGMMPKAYRLSREAMTVTVEKYAAAAD</sequence>
<proteinExistence type="predicted"/>
<keyword evidence="2" id="KW-1185">Reference proteome</keyword>
<dbReference type="Proteomes" id="UP001218218">
    <property type="component" value="Unassembled WGS sequence"/>
</dbReference>
<gene>
    <name evidence="1" type="ORF">DFH08DRAFT_867777</name>
</gene>
<accession>A0AAD7A252</accession>
<protein>
    <submittedName>
        <fullName evidence="1">Uncharacterized protein</fullName>
    </submittedName>
</protein>
<reference evidence="1" key="1">
    <citation type="submission" date="2023-03" db="EMBL/GenBank/DDBJ databases">
        <title>Massive genome expansion in bonnet fungi (Mycena s.s.) driven by repeated elements and novel gene families across ecological guilds.</title>
        <authorList>
            <consortium name="Lawrence Berkeley National Laboratory"/>
            <person name="Harder C.B."/>
            <person name="Miyauchi S."/>
            <person name="Viragh M."/>
            <person name="Kuo A."/>
            <person name="Thoen E."/>
            <person name="Andreopoulos B."/>
            <person name="Lu D."/>
            <person name="Skrede I."/>
            <person name="Drula E."/>
            <person name="Henrissat B."/>
            <person name="Morin E."/>
            <person name="Kohler A."/>
            <person name="Barry K."/>
            <person name="LaButti K."/>
            <person name="Morin E."/>
            <person name="Salamov A."/>
            <person name="Lipzen A."/>
            <person name="Mereny Z."/>
            <person name="Hegedus B."/>
            <person name="Baldrian P."/>
            <person name="Stursova M."/>
            <person name="Weitz H."/>
            <person name="Taylor A."/>
            <person name="Grigoriev I.V."/>
            <person name="Nagy L.G."/>
            <person name="Martin F."/>
            <person name="Kauserud H."/>
        </authorList>
    </citation>
    <scope>NUCLEOTIDE SEQUENCE</scope>
    <source>
        <strain evidence="1">CBHHK002</strain>
    </source>
</reference>
<comment type="caution">
    <text evidence="1">The sequence shown here is derived from an EMBL/GenBank/DDBJ whole genome shotgun (WGS) entry which is preliminary data.</text>
</comment>
<evidence type="ECO:0000313" key="1">
    <source>
        <dbReference type="EMBL" id="KAJ7347340.1"/>
    </source>
</evidence>
<dbReference type="AlphaFoldDB" id="A0AAD7A252"/>
<dbReference type="EMBL" id="JARIHO010000019">
    <property type="protein sequence ID" value="KAJ7347340.1"/>
    <property type="molecule type" value="Genomic_DNA"/>
</dbReference>
<organism evidence="1 2">
    <name type="scientific">Mycena albidolilacea</name>
    <dbReference type="NCBI Taxonomy" id="1033008"/>
    <lineage>
        <taxon>Eukaryota</taxon>
        <taxon>Fungi</taxon>
        <taxon>Dikarya</taxon>
        <taxon>Basidiomycota</taxon>
        <taxon>Agaricomycotina</taxon>
        <taxon>Agaricomycetes</taxon>
        <taxon>Agaricomycetidae</taxon>
        <taxon>Agaricales</taxon>
        <taxon>Marasmiineae</taxon>
        <taxon>Mycenaceae</taxon>
        <taxon>Mycena</taxon>
    </lineage>
</organism>
<name>A0AAD7A252_9AGAR</name>
<evidence type="ECO:0000313" key="2">
    <source>
        <dbReference type="Proteomes" id="UP001218218"/>
    </source>
</evidence>